<dbReference type="SUPFAM" id="SSF158682">
    <property type="entry name" value="TerB-like"/>
    <property type="match status" value="1"/>
</dbReference>
<dbReference type="CDD" id="cd07313">
    <property type="entry name" value="terB_like_2"/>
    <property type="match status" value="1"/>
</dbReference>
<organism evidence="2 3">
    <name type="scientific">Oceaniradius stylonematis</name>
    <dbReference type="NCBI Taxonomy" id="2184161"/>
    <lineage>
        <taxon>Bacteria</taxon>
        <taxon>Pseudomonadati</taxon>
        <taxon>Pseudomonadota</taxon>
        <taxon>Alphaproteobacteria</taxon>
        <taxon>Hyphomicrobiales</taxon>
        <taxon>Ahrensiaceae</taxon>
        <taxon>Oceaniradius</taxon>
    </lineage>
</organism>
<dbReference type="EMBL" id="QFWV02000004">
    <property type="protein sequence ID" value="RKF07457.1"/>
    <property type="molecule type" value="Genomic_DNA"/>
</dbReference>
<dbReference type="InterPro" id="IPR029024">
    <property type="entry name" value="TerB-like"/>
</dbReference>
<sequence>MLDRFRSFVRELVDGADGAAAAEPDSPQLAAAALMYHVIQADGVLRPVERERFAAVLGEEYSLDKTELETLIKAARQADGEAVDLYRFTSILMNTMSASDRIGFIEILWEMVYADGVRHELEDNVVWRISELLGVSGRDRVLMRQRVQERLGIEGGDEG</sequence>
<gene>
    <name evidence="2" type="ORF">DEM25_006555</name>
</gene>
<evidence type="ECO:0000313" key="3">
    <source>
        <dbReference type="Proteomes" id="UP000246132"/>
    </source>
</evidence>
<dbReference type="Pfam" id="PF05099">
    <property type="entry name" value="TerB"/>
    <property type="match status" value="1"/>
</dbReference>
<evidence type="ECO:0000259" key="1">
    <source>
        <dbReference type="Pfam" id="PF05099"/>
    </source>
</evidence>
<evidence type="ECO:0000313" key="2">
    <source>
        <dbReference type="EMBL" id="RKF07457.1"/>
    </source>
</evidence>
<proteinExistence type="predicted"/>
<dbReference type="Proteomes" id="UP000246132">
    <property type="component" value="Unassembled WGS sequence"/>
</dbReference>
<dbReference type="Gene3D" id="1.10.3680.10">
    <property type="entry name" value="TerB-like"/>
    <property type="match status" value="1"/>
</dbReference>
<protein>
    <recommendedName>
        <fullName evidence="1">Co-chaperone DjlA N-terminal domain-containing protein</fullName>
    </recommendedName>
</protein>
<accession>A0A3A8AAX5</accession>
<dbReference type="OrthoDB" id="5402150at2"/>
<comment type="caution">
    <text evidence="2">The sequence shown here is derived from an EMBL/GenBank/DDBJ whole genome shotgun (WGS) entry which is preliminary data.</text>
</comment>
<dbReference type="RefSeq" id="WP_109765743.1">
    <property type="nucleotide sequence ID" value="NZ_CP159474.1"/>
</dbReference>
<reference evidence="2 3" key="1">
    <citation type="journal article" date="2018" name="Int. J. Syst. Bacteriol.">
        <title>Oceaniradius stylonemae gen. nov., sp. nov., isolated from a red alga, Stylonema cornu-cervi.</title>
        <authorList>
            <person name="Jeong S."/>
        </authorList>
    </citation>
    <scope>NUCLEOTIDE SEQUENCE [LARGE SCALE GENOMIC DNA]</scope>
    <source>
        <strain evidence="2 3">StC1</strain>
    </source>
</reference>
<dbReference type="InterPro" id="IPR007791">
    <property type="entry name" value="DjlA_N"/>
</dbReference>
<dbReference type="AlphaFoldDB" id="A0A3A8AAX5"/>
<keyword evidence="3" id="KW-1185">Reference proteome</keyword>
<feature type="domain" description="Co-chaperone DjlA N-terminal" evidence="1">
    <location>
        <begin position="28"/>
        <end position="145"/>
    </location>
</feature>
<name>A0A3A8AAX5_9HYPH</name>